<gene>
    <name evidence="4" type="ordered locus">Plav_0657</name>
</gene>
<organism evidence="4 5">
    <name type="scientific">Parvibaculum lavamentivorans (strain DS-1 / DSM 13023 / NCIMB 13966)</name>
    <dbReference type="NCBI Taxonomy" id="402881"/>
    <lineage>
        <taxon>Bacteria</taxon>
        <taxon>Pseudomonadati</taxon>
        <taxon>Pseudomonadota</taxon>
        <taxon>Alphaproteobacteria</taxon>
        <taxon>Hyphomicrobiales</taxon>
        <taxon>Parvibaculaceae</taxon>
        <taxon>Parvibaculum</taxon>
    </lineage>
</organism>
<reference evidence="4 5" key="1">
    <citation type="journal article" date="2011" name="Stand. Genomic Sci.">
        <title>Complete genome sequence of Parvibaculum lavamentivorans type strain (DS-1(T)).</title>
        <authorList>
            <person name="Schleheck D."/>
            <person name="Weiss M."/>
            <person name="Pitluck S."/>
            <person name="Bruce D."/>
            <person name="Land M.L."/>
            <person name="Han S."/>
            <person name="Saunders E."/>
            <person name="Tapia R."/>
            <person name="Detter C."/>
            <person name="Brettin T."/>
            <person name="Han J."/>
            <person name="Woyke T."/>
            <person name="Goodwin L."/>
            <person name="Pennacchio L."/>
            <person name="Nolan M."/>
            <person name="Cook A.M."/>
            <person name="Kjelleberg S."/>
            <person name="Thomas T."/>
        </authorList>
    </citation>
    <scope>NUCLEOTIDE SEQUENCE [LARGE SCALE GENOMIC DNA]</scope>
    <source>
        <strain evidence="5">DS-1 / DSM 13023 / NCIMB 13966</strain>
    </source>
</reference>
<proteinExistence type="inferred from homology"/>
<dbReference type="KEGG" id="pla:Plav_0657"/>
<dbReference type="SUPFAM" id="SSF52218">
    <property type="entry name" value="Flavoproteins"/>
    <property type="match status" value="1"/>
</dbReference>
<dbReference type="InterPro" id="IPR051545">
    <property type="entry name" value="NAD(P)H_dehydrogenase_qn"/>
</dbReference>
<evidence type="ECO:0000256" key="1">
    <source>
        <dbReference type="ARBA" id="ARBA00006252"/>
    </source>
</evidence>
<sequence length="196" mass="22352">MRVLVVYCHPVEKSFVAAMRDAAVKGLEQAGHETRIVDLYADGFDPRFTAEEHAAYENEREVPEGLGSYAEDLKWAEGIVFVFPTWWYDMPAMLKGWLDRVWLPGVAFHLPPGGGRIQPGLTHIHLLAAVTSCGAPWWWSKLVGEPHRRVLMRGMRALCAPDCRQLWLGCYQMDGSTQNKRERYLAAVRRRMARVV</sequence>
<dbReference type="HOGENOM" id="CLU_058643_1_2_5"/>
<comment type="similarity">
    <text evidence="1">Belongs to the NAD(P)H dehydrogenase (quinone) family.</text>
</comment>
<dbReference type="Proteomes" id="UP000006377">
    <property type="component" value="Chromosome"/>
</dbReference>
<dbReference type="Gene3D" id="3.40.50.360">
    <property type="match status" value="1"/>
</dbReference>
<dbReference type="GO" id="GO:0005829">
    <property type="term" value="C:cytosol"/>
    <property type="evidence" value="ECO:0007669"/>
    <property type="project" value="TreeGrafter"/>
</dbReference>
<protein>
    <submittedName>
        <fullName evidence="4">NAD(P)H dehydrogenase (Quinone)</fullName>
    </submittedName>
</protein>
<dbReference type="AlphaFoldDB" id="A7HQU7"/>
<dbReference type="PANTHER" id="PTHR10204:SF34">
    <property type="entry name" value="NAD(P)H DEHYDROGENASE [QUINONE] 1 ISOFORM 1"/>
    <property type="match status" value="1"/>
</dbReference>
<dbReference type="PANTHER" id="PTHR10204">
    <property type="entry name" value="NAD P H OXIDOREDUCTASE-RELATED"/>
    <property type="match status" value="1"/>
</dbReference>
<dbReference type="RefSeq" id="WP_011995571.1">
    <property type="nucleotide sequence ID" value="NC_009719.1"/>
</dbReference>
<evidence type="ECO:0000256" key="2">
    <source>
        <dbReference type="ARBA" id="ARBA00023002"/>
    </source>
</evidence>
<evidence type="ECO:0000259" key="3">
    <source>
        <dbReference type="Pfam" id="PF02525"/>
    </source>
</evidence>
<dbReference type="InterPro" id="IPR003680">
    <property type="entry name" value="Flavodoxin_fold"/>
</dbReference>
<dbReference type="Pfam" id="PF02525">
    <property type="entry name" value="Flavodoxin_2"/>
    <property type="match status" value="1"/>
</dbReference>
<accession>A7HQU7</accession>
<name>A7HQU7_PARL1</name>
<dbReference type="eggNOG" id="COG2249">
    <property type="taxonomic scope" value="Bacteria"/>
</dbReference>
<keyword evidence="5" id="KW-1185">Reference proteome</keyword>
<dbReference type="EMBL" id="CP000774">
    <property type="protein sequence ID" value="ABS62280.1"/>
    <property type="molecule type" value="Genomic_DNA"/>
</dbReference>
<dbReference type="InterPro" id="IPR029039">
    <property type="entry name" value="Flavoprotein-like_sf"/>
</dbReference>
<feature type="domain" description="Flavodoxin-like fold" evidence="3">
    <location>
        <begin position="1"/>
        <end position="136"/>
    </location>
</feature>
<dbReference type="OrthoDB" id="9798454at2"/>
<evidence type="ECO:0000313" key="5">
    <source>
        <dbReference type="Proteomes" id="UP000006377"/>
    </source>
</evidence>
<dbReference type="STRING" id="402881.Plav_0657"/>
<evidence type="ECO:0000313" key="4">
    <source>
        <dbReference type="EMBL" id="ABS62280.1"/>
    </source>
</evidence>
<keyword evidence="2" id="KW-0560">Oxidoreductase</keyword>
<dbReference type="GO" id="GO:0003955">
    <property type="term" value="F:NAD(P)H dehydrogenase (quinone) activity"/>
    <property type="evidence" value="ECO:0007669"/>
    <property type="project" value="TreeGrafter"/>
</dbReference>